<accession>R7U7W8</accession>
<dbReference type="PANTHER" id="PTHR11927">
    <property type="entry name" value="GALACTOSIDE 2-L-FUCOSYLTRANSFERASE"/>
    <property type="match status" value="1"/>
</dbReference>
<comment type="pathway">
    <text evidence="3">Protein modification; protein glycosylation.</text>
</comment>
<evidence type="ECO:0000256" key="2">
    <source>
        <dbReference type="ARBA" id="ARBA00022679"/>
    </source>
</evidence>
<feature type="non-terminal residue" evidence="4">
    <location>
        <position position="1"/>
    </location>
</feature>
<dbReference type="InterPro" id="IPR002516">
    <property type="entry name" value="Glyco_trans_11"/>
</dbReference>
<reference evidence="5" key="3">
    <citation type="submission" date="2015-06" db="UniProtKB">
        <authorList>
            <consortium name="EnsemblMetazoa"/>
        </authorList>
    </citation>
    <scope>IDENTIFICATION</scope>
</reference>
<evidence type="ECO:0000313" key="4">
    <source>
        <dbReference type="EMBL" id="ELU02435.1"/>
    </source>
</evidence>
<dbReference type="GO" id="GO:0008107">
    <property type="term" value="F:galactoside 2-alpha-L-fucosyltransferase activity"/>
    <property type="evidence" value="ECO:0007669"/>
    <property type="project" value="InterPro"/>
</dbReference>
<dbReference type="Proteomes" id="UP000014760">
    <property type="component" value="Unassembled WGS sequence"/>
</dbReference>
<dbReference type="OMA" id="CISPPDY"/>
<dbReference type="EMBL" id="AMQN01008819">
    <property type="status" value="NOT_ANNOTATED_CDS"/>
    <property type="molecule type" value="Genomic_DNA"/>
</dbReference>
<evidence type="ECO:0000256" key="3">
    <source>
        <dbReference type="RuleBase" id="RU363129"/>
    </source>
</evidence>
<evidence type="ECO:0000313" key="5">
    <source>
        <dbReference type="EnsemblMetazoa" id="CapteP40679"/>
    </source>
</evidence>
<keyword evidence="3" id="KW-0812">Transmembrane</keyword>
<comment type="subcellular location">
    <subcellularLocation>
        <location evidence="3">Golgi apparatus</location>
        <location evidence="3">Golgi stack membrane</location>
        <topology evidence="3">Single-pass type II membrane protein</topology>
    </subcellularLocation>
</comment>
<reference evidence="6" key="1">
    <citation type="submission" date="2012-12" db="EMBL/GenBank/DDBJ databases">
        <authorList>
            <person name="Hellsten U."/>
            <person name="Grimwood J."/>
            <person name="Chapman J.A."/>
            <person name="Shapiro H."/>
            <person name="Aerts A."/>
            <person name="Otillar R.P."/>
            <person name="Terry A.Y."/>
            <person name="Boore J.L."/>
            <person name="Simakov O."/>
            <person name="Marletaz F."/>
            <person name="Cho S.-J."/>
            <person name="Edsinger-Gonzales E."/>
            <person name="Havlak P."/>
            <person name="Kuo D.-H."/>
            <person name="Larsson T."/>
            <person name="Lv J."/>
            <person name="Arendt D."/>
            <person name="Savage R."/>
            <person name="Osoegawa K."/>
            <person name="de Jong P."/>
            <person name="Lindberg D.R."/>
            <person name="Seaver E.C."/>
            <person name="Weisblat D.A."/>
            <person name="Putnam N.H."/>
            <person name="Grigoriev I.V."/>
            <person name="Rokhsar D.S."/>
        </authorList>
    </citation>
    <scope>NUCLEOTIDE SEQUENCE</scope>
    <source>
        <strain evidence="6">I ESC-2004</strain>
    </source>
</reference>
<name>R7U7W8_CAPTE</name>
<feature type="non-terminal residue" evidence="4">
    <location>
        <position position="85"/>
    </location>
</feature>
<dbReference type="OrthoDB" id="3226at2759"/>
<protein>
    <recommendedName>
        <fullName evidence="3">L-Fucosyltransferase</fullName>
        <ecNumber evidence="3">2.4.1.-</ecNumber>
    </recommendedName>
</protein>
<keyword evidence="1 3" id="KW-0328">Glycosyltransferase</keyword>
<dbReference type="Pfam" id="PF01531">
    <property type="entry name" value="Glyco_transf_11"/>
    <property type="match status" value="1"/>
</dbReference>
<dbReference type="EC" id="2.4.1.-" evidence="3"/>
<gene>
    <name evidence="4" type="ORF">CAPTEDRAFT_40679</name>
</gene>
<dbReference type="STRING" id="283909.R7U7W8"/>
<keyword evidence="3" id="KW-0325">Glycoprotein</keyword>
<dbReference type="PANTHER" id="PTHR11927:SF9">
    <property type="entry name" value="L-FUCOSYLTRANSFERASE"/>
    <property type="match status" value="1"/>
</dbReference>
<dbReference type="HOGENOM" id="CLU_043399_5_1_1"/>
<dbReference type="GO" id="GO:0005975">
    <property type="term" value="P:carbohydrate metabolic process"/>
    <property type="evidence" value="ECO:0007669"/>
    <property type="project" value="InterPro"/>
</dbReference>
<dbReference type="UniPathway" id="UPA00378"/>
<keyword evidence="3" id="KW-0333">Golgi apparatus</keyword>
<keyword evidence="3" id="KW-0735">Signal-anchor</keyword>
<evidence type="ECO:0000256" key="1">
    <source>
        <dbReference type="ARBA" id="ARBA00022676"/>
    </source>
</evidence>
<organism evidence="4">
    <name type="scientific">Capitella teleta</name>
    <name type="common">Polychaete worm</name>
    <dbReference type="NCBI Taxonomy" id="283909"/>
    <lineage>
        <taxon>Eukaryota</taxon>
        <taxon>Metazoa</taxon>
        <taxon>Spiralia</taxon>
        <taxon>Lophotrochozoa</taxon>
        <taxon>Annelida</taxon>
        <taxon>Polychaeta</taxon>
        <taxon>Sedentaria</taxon>
        <taxon>Scolecida</taxon>
        <taxon>Capitellidae</taxon>
        <taxon>Capitella</taxon>
    </lineage>
</organism>
<proteinExistence type="inferred from homology"/>
<dbReference type="EMBL" id="KB304051">
    <property type="protein sequence ID" value="ELU02435.1"/>
    <property type="molecule type" value="Genomic_DNA"/>
</dbReference>
<dbReference type="AlphaFoldDB" id="R7U7W8"/>
<sequence>WSRENFDPHGNACEIADLSKRDAIVDLCVLSSCNHSIITVGTFGWWGAYLAGGRVVYYKDYPLRHTFLSRHFAKRDFFLPHWVGL</sequence>
<reference evidence="4 6" key="2">
    <citation type="journal article" date="2013" name="Nature">
        <title>Insights into bilaterian evolution from three spiralian genomes.</title>
        <authorList>
            <person name="Simakov O."/>
            <person name="Marletaz F."/>
            <person name="Cho S.J."/>
            <person name="Edsinger-Gonzales E."/>
            <person name="Havlak P."/>
            <person name="Hellsten U."/>
            <person name="Kuo D.H."/>
            <person name="Larsson T."/>
            <person name="Lv J."/>
            <person name="Arendt D."/>
            <person name="Savage R."/>
            <person name="Osoegawa K."/>
            <person name="de Jong P."/>
            <person name="Grimwood J."/>
            <person name="Chapman J.A."/>
            <person name="Shapiro H."/>
            <person name="Aerts A."/>
            <person name="Otillar R.P."/>
            <person name="Terry A.Y."/>
            <person name="Boore J.L."/>
            <person name="Grigoriev I.V."/>
            <person name="Lindberg D.R."/>
            <person name="Seaver E.C."/>
            <person name="Weisblat D.A."/>
            <person name="Putnam N.H."/>
            <person name="Rokhsar D.S."/>
        </authorList>
    </citation>
    <scope>NUCLEOTIDE SEQUENCE</scope>
    <source>
        <strain evidence="4 6">I ESC-2004</strain>
    </source>
</reference>
<keyword evidence="6" id="KW-1185">Reference proteome</keyword>
<keyword evidence="2 3" id="KW-0808">Transferase</keyword>
<dbReference type="EnsemblMetazoa" id="CapteT40679">
    <property type="protein sequence ID" value="CapteP40679"/>
    <property type="gene ID" value="CapteG40679"/>
</dbReference>
<evidence type="ECO:0000313" key="6">
    <source>
        <dbReference type="Proteomes" id="UP000014760"/>
    </source>
</evidence>
<dbReference type="GO" id="GO:0032580">
    <property type="term" value="C:Golgi cisterna membrane"/>
    <property type="evidence" value="ECO:0007669"/>
    <property type="project" value="UniProtKB-SubCell"/>
</dbReference>
<comment type="similarity">
    <text evidence="3">Belongs to the glycosyltransferase 11 family.</text>
</comment>